<keyword evidence="4" id="KW-1185">Reference proteome</keyword>
<dbReference type="EMBL" id="KV440997">
    <property type="protein sequence ID" value="OAD67839.1"/>
    <property type="molecule type" value="Genomic_DNA"/>
</dbReference>
<name>A0A167KDK9_PHYB8</name>
<dbReference type="SUPFAM" id="SSF81296">
    <property type="entry name" value="E set domains"/>
    <property type="match status" value="1"/>
</dbReference>
<dbReference type="Pfam" id="PF01833">
    <property type="entry name" value="TIG"/>
    <property type="match status" value="1"/>
</dbReference>
<protein>
    <recommendedName>
        <fullName evidence="2">IPT/TIG domain-containing protein</fullName>
    </recommendedName>
</protein>
<gene>
    <name evidence="3" type="ORF">PHYBLDRAFT_173753</name>
</gene>
<proteinExistence type="predicted"/>
<feature type="region of interest" description="Disordered" evidence="1">
    <location>
        <begin position="394"/>
        <end position="467"/>
    </location>
</feature>
<feature type="compositionally biased region" description="Polar residues" evidence="1">
    <location>
        <begin position="404"/>
        <end position="413"/>
    </location>
</feature>
<dbReference type="RefSeq" id="XP_018285879.1">
    <property type="nucleotide sequence ID" value="XM_018437102.1"/>
</dbReference>
<dbReference type="InterPro" id="IPR002909">
    <property type="entry name" value="IPT_dom"/>
</dbReference>
<evidence type="ECO:0000313" key="3">
    <source>
        <dbReference type="EMBL" id="OAD67839.1"/>
    </source>
</evidence>
<dbReference type="InParanoid" id="A0A167KDK9"/>
<evidence type="ECO:0000313" key="4">
    <source>
        <dbReference type="Proteomes" id="UP000077315"/>
    </source>
</evidence>
<dbReference type="InterPro" id="IPR013783">
    <property type="entry name" value="Ig-like_fold"/>
</dbReference>
<dbReference type="Gene3D" id="2.60.40.10">
    <property type="entry name" value="Immunoglobulins"/>
    <property type="match status" value="1"/>
</dbReference>
<dbReference type="VEuPathDB" id="FungiDB:PHYBLDRAFT_173753"/>
<dbReference type="Pfam" id="PF25603">
    <property type="entry name" value="SPT23_MGA2_DBD"/>
    <property type="match status" value="1"/>
</dbReference>
<dbReference type="InterPro" id="IPR057962">
    <property type="entry name" value="SPT23_MGA2_DBD"/>
</dbReference>
<dbReference type="CDD" id="cd00102">
    <property type="entry name" value="IPT"/>
    <property type="match status" value="1"/>
</dbReference>
<dbReference type="Proteomes" id="UP000077315">
    <property type="component" value="Unassembled WGS sequence"/>
</dbReference>
<organism evidence="3 4">
    <name type="scientific">Phycomyces blakesleeanus (strain ATCC 8743b / DSM 1359 / FGSC 10004 / NBRC 33097 / NRRL 1555)</name>
    <dbReference type="NCBI Taxonomy" id="763407"/>
    <lineage>
        <taxon>Eukaryota</taxon>
        <taxon>Fungi</taxon>
        <taxon>Fungi incertae sedis</taxon>
        <taxon>Mucoromycota</taxon>
        <taxon>Mucoromycotina</taxon>
        <taxon>Mucoromycetes</taxon>
        <taxon>Mucorales</taxon>
        <taxon>Phycomycetaceae</taxon>
        <taxon>Phycomyces</taxon>
    </lineage>
</organism>
<reference evidence="4" key="1">
    <citation type="submission" date="2015-06" db="EMBL/GenBank/DDBJ databases">
        <title>Expansion of signal transduction pathways in fungi by whole-genome duplication.</title>
        <authorList>
            <consortium name="DOE Joint Genome Institute"/>
            <person name="Corrochano L.M."/>
            <person name="Kuo A."/>
            <person name="Marcet-Houben M."/>
            <person name="Polaino S."/>
            <person name="Salamov A."/>
            <person name="Villalobos J.M."/>
            <person name="Alvarez M.I."/>
            <person name="Avalos J."/>
            <person name="Benito E.P."/>
            <person name="Benoit I."/>
            <person name="Burger G."/>
            <person name="Camino L.P."/>
            <person name="Canovas D."/>
            <person name="Cerda-Olmedo E."/>
            <person name="Cheng J.-F."/>
            <person name="Dominguez A."/>
            <person name="Elias M."/>
            <person name="Eslava A.P."/>
            <person name="Glaser F."/>
            <person name="Grimwood J."/>
            <person name="Gutierrez G."/>
            <person name="Heitman J."/>
            <person name="Henrissat B."/>
            <person name="Iturriaga E.A."/>
            <person name="Lang B.F."/>
            <person name="Lavin J.L."/>
            <person name="Lee S."/>
            <person name="Li W."/>
            <person name="Lindquist E."/>
            <person name="Lopez-Garcia S."/>
            <person name="Luque E.M."/>
            <person name="Marcos A.T."/>
            <person name="Martin J."/>
            <person name="McCluskey K."/>
            <person name="Medina H.R."/>
            <person name="Miralles-Duran A."/>
            <person name="Miyazaki A."/>
            <person name="Munoz-Torres E."/>
            <person name="Oguiza J.A."/>
            <person name="Ohm R."/>
            <person name="Olmedo M."/>
            <person name="Orejas M."/>
            <person name="Ortiz-Castellanos L."/>
            <person name="Pisabarro A.G."/>
            <person name="Rodriguez-Romero J."/>
            <person name="Ruiz-Herrera J."/>
            <person name="Ruiz-Vazquez R."/>
            <person name="Sanz C."/>
            <person name="Schackwitz W."/>
            <person name="Schmutz J."/>
            <person name="Shahriari M."/>
            <person name="Shelest E."/>
            <person name="Silva-Franco F."/>
            <person name="Soanes D."/>
            <person name="Syed K."/>
            <person name="Tagua V.G."/>
            <person name="Talbot N.J."/>
            <person name="Thon M."/>
            <person name="De vries R.P."/>
            <person name="Wiebenga A."/>
            <person name="Yadav J.S."/>
            <person name="Braun E.L."/>
            <person name="Baker S."/>
            <person name="Garre V."/>
            <person name="Horwitz B."/>
            <person name="Torres-Martinez S."/>
            <person name="Idnurm A."/>
            <person name="Herrera-Estrella A."/>
            <person name="Gabaldon T."/>
            <person name="Grigoriev I.V."/>
        </authorList>
    </citation>
    <scope>NUCLEOTIDE SEQUENCE [LARGE SCALE GENOMIC DNA]</scope>
    <source>
        <strain evidence="4">NRRL 1555(-)</strain>
    </source>
</reference>
<evidence type="ECO:0000256" key="1">
    <source>
        <dbReference type="SAM" id="MobiDB-lite"/>
    </source>
</evidence>
<evidence type="ECO:0000259" key="2">
    <source>
        <dbReference type="SMART" id="SM00429"/>
    </source>
</evidence>
<accession>A0A167KDK9</accession>
<dbReference type="InterPro" id="IPR014756">
    <property type="entry name" value="Ig_E-set"/>
</dbReference>
<feature type="domain" description="IPT/TIG" evidence="2">
    <location>
        <begin position="511"/>
        <end position="594"/>
    </location>
</feature>
<feature type="compositionally biased region" description="Low complexity" evidence="1">
    <location>
        <begin position="417"/>
        <end position="438"/>
    </location>
</feature>
<dbReference type="STRING" id="763407.A0A167KDK9"/>
<dbReference type="SMART" id="SM00429">
    <property type="entry name" value="IPT"/>
    <property type="match status" value="1"/>
</dbReference>
<dbReference type="AlphaFoldDB" id="A0A167KDK9"/>
<sequence length="790" mass="87516">MPCSPLSLLDTNSPRLAHCQTQLEQGSLMNSFSQFLQPQQLASPSHEVTMSSLISKGLESPPSLNLDNFSAPVSPTSLTSGVHQDYFSANIKTSQVSTCNEKGTMLDYSGSHPDSYTRASGKKSCHNVNDYQLIKDQNTQAPVKAESRESIYPISKTSDINSRHSHSSPFIPSTDDLHINILGIPDEGAKSRVETQIKLSIQLLTKDGTKATAWPYLRLPEKTLAKSKLRKHLDCSYQDERAPALLSDESKVLTLEARVICESDPTKKVTMCVGCVRRERKRAERKRVSRSEGAQRLAMESRFLPERDAINSTDAAFEKDRERILLFSCDPLVTFSSGEITLPIRITCYCRHHRERVGFRVLFSMRDYMGNIVATGESPSIMITDDHKSLKAPIEIRKRDSTEADLSSSSTRPIKQIVTPSTSKKSSPITSPSVKPISHPSSTSYRAGGKKTKTQKTMPPPLDIRPVNLTCSPSNLQSSPIIIDTPISLVNFSSHPAFKALTKLDTLSIEPPRMELIVPARGPTYGGTEVTILGSGFSQDLTCYFGSQAAVTLYWSATTLVCVLPPSVQSGPVPVTFRKRISPLEYKAGHFEYYTTDDQAFIELALQVVGMKMTGRVHDAKQIAMNVIQDDSTQRQPHPQNLVDENQCRINLAKHIRQQRTKALEVNSASAWLNNRSDNNGIGLQMGQLQHMHQPGISQSDWLNNPNAAHDSGFYALSKLLEEDTDELLANWDPLSNTMNDKHRTEPAIDTQALAALGTYNGLDDWLMQSMNASEMDNPSWLSPLSCPSR</sequence>
<dbReference type="GeneID" id="28998008"/>
<dbReference type="OrthoDB" id="71307at2759"/>